<name>A0A059GAP2_9PROT</name>
<dbReference type="PANTHER" id="PTHR21716">
    <property type="entry name" value="TRANSMEMBRANE PROTEIN"/>
    <property type="match status" value="1"/>
</dbReference>
<comment type="similarity">
    <text evidence="2">Belongs to the autoinducer-2 exporter (AI-2E) (TC 2.A.86) family.</text>
</comment>
<evidence type="ECO:0008006" key="9">
    <source>
        <dbReference type="Google" id="ProtNLM"/>
    </source>
</evidence>
<evidence type="ECO:0000256" key="5">
    <source>
        <dbReference type="ARBA" id="ARBA00023136"/>
    </source>
</evidence>
<dbReference type="Pfam" id="PF01594">
    <property type="entry name" value="AI-2E_transport"/>
    <property type="match status" value="1"/>
</dbReference>
<accession>A0A059GAP2</accession>
<keyword evidence="5 6" id="KW-0472">Membrane</keyword>
<comment type="caution">
    <text evidence="7">The sequence shown here is derived from an EMBL/GenBank/DDBJ whole genome shotgun (WGS) entry which is preliminary data.</text>
</comment>
<dbReference type="eggNOG" id="COG0628">
    <property type="taxonomic scope" value="Bacteria"/>
</dbReference>
<feature type="transmembrane region" description="Helical" evidence="6">
    <location>
        <begin position="283"/>
        <end position="316"/>
    </location>
</feature>
<keyword evidence="3 6" id="KW-0812">Transmembrane</keyword>
<evidence type="ECO:0000313" key="8">
    <source>
        <dbReference type="Proteomes" id="UP000024942"/>
    </source>
</evidence>
<proteinExistence type="inferred from homology"/>
<feature type="transmembrane region" description="Helical" evidence="6">
    <location>
        <begin position="188"/>
        <end position="208"/>
    </location>
</feature>
<sequence>MTILLIALALFLWVVRDAVLLGFAAVLLAIAVHGVADALMKVAPLPRPAALGVGALLIVAILTGILWLFGAQLSAELSGVFERLPQAWEQAKETLQGNPVGAAIVSEIQHLTSGDSGGSAIDMISSAGGFALPAASGMTTALLVFFTAAFLTSSASVYRRGALLLIPKGPDEKVGAALDYSALALKKWLLGITVDMMIITVLLAIALWALGIPAFIGLALLAGFSQFVPTVGPLIAAIPGILLAFTIGPMTALYTAAAYLVISQLEANLIYPIIQKKAASIPPALNLVAILAFGMLFGPLGVLLATPILIVVTVWITKLYVQDTLGKDASIPGD</sequence>
<protein>
    <recommendedName>
        <fullName evidence="9">Permease</fullName>
    </recommendedName>
</protein>
<evidence type="ECO:0000313" key="7">
    <source>
        <dbReference type="EMBL" id="KDA03655.1"/>
    </source>
</evidence>
<reference evidence="7 8" key="1">
    <citation type="journal article" date="2014" name="Antonie Van Leeuwenhoek">
        <title>Hyphomonas beringensis sp. nov. and Hyphomonas chukchiensis sp. nov., isolated from surface seawater of the Bering Sea and Chukchi Sea.</title>
        <authorList>
            <person name="Li C."/>
            <person name="Lai Q."/>
            <person name="Li G."/>
            <person name="Dong C."/>
            <person name="Wang J."/>
            <person name="Liao Y."/>
            <person name="Shao Z."/>
        </authorList>
    </citation>
    <scope>NUCLEOTIDE SEQUENCE [LARGE SCALE GENOMIC DNA]</scope>
    <source>
        <strain evidence="7 8">SCH89</strain>
    </source>
</reference>
<dbReference type="Proteomes" id="UP000024942">
    <property type="component" value="Unassembled WGS sequence"/>
</dbReference>
<dbReference type="PANTHER" id="PTHR21716:SF62">
    <property type="entry name" value="TRANSPORT PROTEIN YDBI-RELATED"/>
    <property type="match status" value="1"/>
</dbReference>
<feature type="transmembrane region" description="Helical" evidence="6">
    <location>
        <begin position="130"/>
        <end position="151"/>
    </location>
</feature>
<feature type="transmembrane region" description="Helical" evidence="6">
    <location>
        <begin position="48"/>
        <end position="69"/>
    </location>
</feature>
<feature type="transmembrane region" description="Helical" evidence="6">
    <location>
        <begin position="215"/>
        <end position="235"/>
    </location>
</feature>
<evidence type="ECO:0000256" key="1">
    <source>
        <dbReference type="ARBA" id="ARBA00004141"/>
    </source>
</evidence>
<feature type="transmembrane region" description="Helical" evidence="6">
    <location>
        <begin position="241"/>
        <end position="262"/>
    </location>
</feature>
<evidence type="ECO:0000256" key="6">
    <source>
        <dbReference type="SAM" id="Phobius"/>
    </source>
</evidence>
<keyword evidence="4 6" id="KW-1133">Transmembrane helix</keyword>
<dbReference type="InterPro" id="IPR002549">
    <property type="entry name" value="AI-2E-like"/>
</dbReference>
<comment type="subcellular location">
    <subcellularLocation>
        <location evidence="1">Membrane</location>
        <topology evidence="1">Multi-pass membrane protein</topology>
    </subcellularLocation>
</comment>
<evidence type="ECO:0000256" key="4">
    <source>
        <dbReference type="ARBA" id="ARBA00022989"/>
    </source>
</evidence>
<dbReference type="STRING" id="1280953.HOC_04212"/>
<dbReference type="GO" id="GO:0016020">
    <property type="term" value="C:membrane"/>
    <property type="evidence" value="ECO:0007669"/>
    <property type="project" value="UniProtKB-SubCell"/>
</dbReference>
<dbReference type="PATRIC" id="fig|1280953.3.peg.853"/>
<dbReference type="GO" id="GO:0055085">
    <property type="term" value="P:transmembrane transport"/>
    <property type="evidence" value="ECO:0007669"/>
    <property type="project" value="TreeGrafter"/>
</dbReference>
<dbReference type="EMBL" id="ARYL01000004">
    <property type="protein sequence ID" value="KDA03655.1"/>
    <property type="molecule type" value="Genomic_DNA"/>
</dbReference>
<evidence type="ECO:0000256" key="3">
    <source>
        <dbReference type="ARBA" id="ARBA00022692"/>
    </source>
</evidence>
<organism evidence="7 8">
    <name type="scientific">Hyphomonas oceanitis SCH89</name>
    <dbReference type="NCBI Taxonomy" id="1280953"/>
    <lineage>
        <taxon>Bacteria</taxon>
        <taxon>Pseudomonadati</taxon>
        <taxon>Pseudomonadota</taxon>
        <taxon>Alphaproteobacteria</taxon>
        <taxon>Hyphomonadales</taxon>
        <taxon>Hyphomonadaceae</taxon>
        <taxon>Hyphomonas</taxon>
    </lineage>
</organism>
<gene>
    <name evidence="7" type="ORF">HOC_04212</name>
</gene>
<keyword evidence="8" id="KW-1185">Reference proteome</keyword>
<dbReference type="AlphaFoldDB" id="A0A059GAP2"/>
<evidence type="ECO:0000256" key="2">
    <source>
        <dbReference type="ARBA" id="ARBA00009773"/>
    </source>
</evidence>